<accession>A0A8S1XZG4</accession>
<reference evidence="1" key="1">
    <citation type="submission" date="2021-01" db="EMBL/GenBank/DDBJ databases">
        <authorList>
            <consortium name="Genoscope - CEA"/>
            <person name="William W."/>
        </authorList>
    </citation>
    <scope>NUCLEOTIDE SEQUENCE</scope>
</reference>
<keyword evidence="2" id="KW-1185">Reference proteome</keyword>
<organism evidence="1 2">
    <name type="scientific">Paramecium pentaurelia</name>
    <dbReference type="NCBI Taxonomy" id="43138"/>
    <lineage>
        <taxon>Eukaryota</taxon>
        <taxon>Sar</taxon>
        <taxon>Alveolata</taxon>
        <taxon>Ciliophora</taxon>
        <taxon>Intramacronucleata</taxon>
        <taxon>Oligohymenophorea</taxon>
        <taxon>Peniculida</taxon>
        <taxon>Parameciidae</taxon>
        <taxon>Paramecium</taxon>
    </lineage>
</organism>
<protein>
    <submittedName>
        <fullName evidence="1">Uncharacterized protein</fullName>
    </submittedName>
</protein>
<sequence>MMIILIFSKLFSKGLYIQQQQENIPDRQAVIRLQTPIRPQKTTKFMINKVFFINNIVKYYLAPYFAQFLIPSTNTDKFLAILFFMLRQQNNWAITNKLQINTKRAKYEVILFVVVDVLKFTIYKIDAKVNSQKLDVQILIIPEQIKYQQYFRAILQIKNINLTILNKKSF</sequence>
<evidence type="ECO:0000313" key="1">
    <source>
        <dbReference type="EMBL" id="CAD8205828.1"/>
    </source>
</evidence>
<comment type="caution">
    <text evidence="1">The sequence shown here is derived from an EMBL/GenBank/DDBJ whole genome shotgun (WGS) entry which is preliminary data.</text>
</comment>
<gene>
    <name evidence="1" type="ORF">PPENT_87.1.T1420019</name>
</gene>
<dbReference type="OrthoDB" id="320047at2759"/>
<evidence type="ECO:0000313" key="2">
    <source>
        <dbReference type="Proteomes" id="UP000689195"/>
    </source>
</evidence>
<proteinExistence type="predicted"/>
<dbReference type="AlphaFoldDB" id="A0A8S1XZG4"/>
<name>A0A8S1XZG4_9CILI</name>
<dbReference type="Proteomes" id="UP000689195">
    <property type="component" value="Unassembled WGS sequence"/>
</dbReference>
<dbReference type="EMBL" id="CAJJDO010000142">
    <property type="protein sequence ID" value="CAD8205828.1"/>
    <property type="molecule type" value="Genomic_DNA"/>
</dbReference>